<dbReference type="InterPro" id="IPR015421">
    <property type="entry name" value="PyrdxlP-dep_Trfase_major"/>
</dbReference>
<dbReference type="STRING" id="1036611.A0A1L9PUY9"/>
<dbReference type="VEuPathDB" id="FungiDB:ASPVEDRAFT_55195"/>
<sequence length="526" mass="57973">MGASDTAAVAAPAYNKNIERLRETEYPTLRDNIYLDHAGSTVYAQSLIQSYAVDLQSNLYGNPHSDNTPSRMSGAHVDAIREQLLRFFGAGPDEFDLVFTANTTASIKLVGECLSNYTRPRGMSPLGKRGFKYVYHQDSHTSLVGLREIATGGSMCLASDAVEKWIDQGHGSRRNATLFAYPGQSNMTGRRMPRSWPRRIRQNFRNTYVLWDAAAIASTSPLDLSDAESAPDFTAVSLYKILGYPDVGCLIVRKAAASILQQRRYFGGGTVDMVINSPSARVPSWHATKTESIHDALEDGTLPFHSIAAIPHAIETHKKLFGRMSDISSHCAFLVADLYQKLLSLRHSNNGPLCRIYTGSEKQNFGDPNLQGPTIALSVLDPSGNIHGYADVERHADKERIYLRSGSVCNPGGMAYLGWVRMEDMKAAWGAGHRCSDPIQEVYGQATGIVRVSLGAMSTMADVDGFVEWLGRSYLDRDIRLSCSEKGERSQCSLDMAKASMRTGKQGRLWERMVKSIGLMFCQRAC</sequence>
<protein>
    <recommendedName>
        <fullName evidence="1">Aminotransferase class V domain-containing protein</fullName>
    </recommendedName>
</protein>
<proteinExistence type="predicted"/>
<name>A0A1L9PUY9_ASPVE</name>
<dbReference type="GO" id="GO:0008265">
    <property type="term" value="F:molybdenum cofactor sulfurtransferase activity"/>
    <property type="evidence" value="ECO:0007669"/>
    <property type="project" value="TreeGrafter"/>
</dbReference>
<dbReference type="RefSeq" id="XP_040671007.1">
    <property type="nucleotide sequence ID" value="XM_040815034.1"/>
</dbReference>
<dbReference type="PANTHER" id="PTHR14237:SF80">
    <property type="entry name" value="MOLYBDENUM COFACTOR SULFURASE"/>
    <property type="match status" value="1"/>
</dbReference>
<dbReference type="EMBL" id="KV878132">
    <property type="protein sequence ID" value="OJJ05245.1"/>
    <property type="molecule type" value="Genomic_DNA"/>
</dbReference>
<dbReference type="Pfam" id="PF00266">
    <property type="entry name" value="Aminotran_5"/>
    <property type="match status" value="1"/>
</dbReference>
<reference evidence="3" key="1">
    <citation type="journal article" date="2017" name="Genome Biol.">
        <title>Comparative genomics reveals high biological diversity and specific adaptations in the industrially and medically important fungal genus Aspergillus.</title>
        <authorList>
            <person name="de Vries R.P."/>
            <person name="Riley R."/>
            <person name="Wiebenga A."/>
            <person name="Aguilar-Osorio G."/>
            <person name="Amillis S."/>
            <person name="Uchima C.A."/>
            <person name="Anderluh G."/>
            <person name="Asadollahi M."/>
            <person name="Askin M."/>
            <person name="Barry K."/>
            <person name="Battaglia E."/>
            <person name="Bayram O."/>
            <person name="Benocci T."/>
            <person name="Braus-Stromeyer S.A."/>
            <person name="Caldana C."/>
            <person name="Canovas D."/>
            <person name="Cerqueira G.C."/>
            <person name="Chen F."/>
            <person name="Chen W."/>
            <person name="Choi C."/>
            <person name="Clum A."/>
            <person name="Dos Santos R.A."/>
            <person name="Damasio A.R."/>
            <person name="Diallinas G."/>
            <person name="Emri T."/>
            <person name="Fekete E."/>
            <person name="Flipphi M."/>
            <person name="Freyberg S."/>
            <person name="Gallo A."/>
            <person name="Gournas C."/>
            <person name="Habgood R."/>
            <person name="Hainaut M."/>
            <person name="Harispe M.L."/>
            <person name="Henrissat B."/>
            <person name="Hilden K.S."/>
            <person name="Hope R."/>
            <person name="Hossain A."/>
            <person name="Karabika E."/>
            <person name="Karaffa L."/>
            <person name="Karanyi Z."/>
            <person name="Krasevec N."/>
            <person name="Kuo A."/>
            <person name="Kusch H."/>
            <person name="LaButti K."/>
            <person name="Lagendijk E.L."/>
            <person name="Lapidus A."/>
            <person name="Levasseur A."/>
            <person name="Lindquist E."/>
            <person name="Lipzen A."/>
            <person name="Logrieco A.F."/>
            <person name="MacCabe A."/>
            <person name="Maekelae M.R."/>
            <person name="Malavazi I."/>
            <person name="Melin P."/>
            <person name="Meyer V."/>
            <person name="Mielnichuk N."/>
            <person name="Miskei M."/>
            <person name="Molnar A.P."/>
            <person name="Mule G."/>
            <person name="Ngan C.Y."/>
            <person name="Orejas M."/>
            <person name="Orosz E."/>
            <person name="Ouedraogo J.P."/>
            <person name="Overkamp K.M."/>
            <person name="Park H.-S."/>
            <person name="Perrone G."/>
            <person name="Piumi F."/>
            <person name="Punt P.J."/>
            <person name="Ram A.F."/>
            <person name="Ramon A."/>
            <person name="Rauscher S."/>
            <person name="Record E."/>
            <person name="Riano-Pachon D.M."/>
            <person name="Robert V."/>
            <person name="Roehrig J."/>
            <person name="Ruller R."/>
            <person name="Salamov A."/>
            <person name="Salih N.S."/>
            <person name="Samson R.A."/>
            <person name="Sandor E."/>
            <person name="Sanguinetti M."/>
            <person name="Schuetze T."/>
            <person name="Sepcic K."/>
            <person name="Shelest E."/>
            <person name="Sherlock G."/>
            <person name="Sophianopoulou V."/>
            <person name="Squina F.M."/>
            <person name="Sun H."/>
            <person name="Susca A."/>
            <person name="Todd R.B."/>
            <person name="Tsang A."/>
            <person name="Unkles S.E."/>
            <person name="van de Wiele N."/>
            <person name="van Rossen-Uffink D."/>
            <person name="Oliveira J.V."/>
            <person name="Vesth T.C."/>
            <person name="Visser J."/>
            <person name="Yu J.-H."/>
            <person name="Zhou M."/>
            <person name="Andersen M.R."/>
            <person name="Archer D.B."/>
            <person name="Baker S.E."/>
            <person name="Benoit I."/>
            <person name="Brakhage A.A."/>
            <person name="Braus G.H."/>
            <person name="Fischer R."/>
            <person name="Frisvad J.C."/>
            <person name="Goldman G.H."/>
            <person name="Houbraken J."/>
            <person name="Oakley B."/>
            <person name="Pocsi I."/>
            <person name="Scazzocchio C."/>
            <person name="Seiboth B."/>
            <person name="vanKuyk P.A."/>
            <person name="Wortman J."/>
            <person name="Dyer P.S."/>
            <person name="Grigoriev I.V."/>
        </authorList>
    </citation>
    <scope>NUCLEOTIDE SEQUENCE [LARGE SCALE GENOMIC DNA]</scope>
    <source>
        <strain evidence="3">CBS 583.65</strain>
    </source>
</reference>
<dbReference type="Proteomes" id="UP000184073">
    <property type="component" value="Unassembled WGS sequence"/>
</dbReference>
<dbReference type="Gene3D" id="3.90.1150.10">
    <property type="entry name" value="Aspartate Aminotransferase, domain 1"/>
    <property type="match status" value="1"/>
</dbReference>
<dbReference type="PANTHER" id="PTHR14237">
    <property type="entry name" value="MOLYBDOPTERIN COFACTOR SULFURASE MOSC"/>
    <property type="match status" value="1"/>
</dbReference>
<dbReference type="AlphaFoldDB" id="A0A1L9PUY9"/>
<gene>
    <name evidence="2" type="ORF">ASPVEDRAFT_55195</name>
</gene>
<dbReference type="InterPro" id="IPR015424">
    <property type="entry name" value="PyrdxlP-dep_Trfase"/>
</dbReference>
<dbReference type="GeneID" id="63730545"/>
<evidence type="ECO:0000259" key="1">
    <source>
        <dbReference type="Pfam" id="PF00266"/>
    </source>
</evidence>
<keyword evidence="3" id="KW-1185">Reference proteome</keyword>
<organism evidence="2 3">
    <name type="scientific">Aspergillus versicolor CBS 583.65</name>
    <dbReference type="NCBI Taxonomy" id="1036611"/>
    <lineage>
        <taxon>Eukaryota</taxon>
        <taxon>Fungi</taxon>
        <taxon>Dikarya</taxon>
        <taxon>Ascomycota</taxon>
        <taxon>Pezizomycotina</taxon>
        <taxon>Eurotiomycetes</taxon>
        <taxon>Eurotiomycetidae</taxon>
        <taxon>Eurotiales</taxon>
        <taxon>Aspergillaceae</taxon>
        <taxon>Aspergillus</taxon>
        <taxon>Aspergillus subgen. Nidulantes</taxon>
    </lineage>
</organism>
<dbReference type="InterPro" id="IPR000192">
    <property type="entry name" value="Aminotrans_V_dom"/>
</dbReference>
<dbReference type="OrthoDB" id="10264306at2759"/>
<dbReference type="SUPFAM" id="SSF53383">
    <property type="entry name" value="PLP-dependent transferases"/>
    <property type="match status" value="1"/>
</dbReference>
<dbReference type="GO" id="GO:0043545">
    <property type="term" value="P:molybdopterin cofactor metabolic process"/>
    <property type="evidence" value="ECO:0007669"/>
    <property type="project" value="TreeGrafter"/>
</dbReference>
<accession>A0A1L9PUY9</accession>
<feature type="domain" description="Aminotransferase class V" evidence="1">
    <location>
        <begin position="33"/>
        <end position="350"/>
    </location>
</feature>
<evidence type="ECO:0000313" key="3">
    <source>
        <dbReference type="Proteomes" id="UP000184073"/>
    </source>
</evidence>
<evidence type="ECO:0000313" key="2">
    <source>
        <dbReference type="EMBL" id="OJJ05245.1"/>
    </source>
</evidence>
<dbReference type="Gene3D" id="3.40.640.10">
    <property type="entry name" value="Type I PLP-dependent aspartate aminotransferase-like (Major domain)"/>
    <property type="match status" value="1"/>
</dbReference>
<dbReference type="InterPro" id="IPR015422">
    <property type="entry name" value="PyrdxlP-dep_Trfase_small"/>
</dbReference>